<evidence type="ECO:0000256" key="1">
    <source>
        <dbReference type="ARBA" id="ARBA00001946"/>
    </source>
</evidence>
<evidence type="ECO:0000313" key="5">
    <source>
        <dbReference type="Proteomes" id="UP000001067"/>
    </source>
</evidence>
<dbReference type="InterPro" id="IPR015797">
    <property type="entry name" value="NUDIX_hydrolase-like_dom_sf"/>
</dbReference>
<dbReference type="EMBL" id="GL538057">
    <property type="protein sequence ID" value="EFQ85077.1"/>
    <property type="molecule type" value="Genomic_DNA"/>
</dbReference>
<dbReference type="GO" id="GO:0080041">
    <property type="term" value="F:ADP-ribose pyrophosphohydrolase activity"/>
    <property type="evidence" value="ECO:0007669"/>
    <property type="project" value="TreeGrafter"/>
</dbReference>
<organism evidence="5">
    <name type="scientific">Pyrenophora teres f. teres (strain 0-1)</name>
    <name type="common">Barley net blotch fungus</name>
    <name type="synonym">Drechslera teres f. teres</name>
    <dbReference type="NCBI Taxonomy" id="861557"/>
    <lineage>
        <taxon>Eukaryota</taxon>
        <taxon>Fungi</taxon>
        <taxon>Dikarya</taxon>
        <taxon>Ascomycota</taxon>
        <taxon>Pezizomycotina</taxon>
        <taxon>Dothideomycetes</taxon>
        <taxon>Pleosporomycetidae</taxon>
        <taxon>Pleosporales</taxon>
        <taxon>Pleosporineae</taxon>
        <taxon>Pleosporaceae</taxon>
        <taxon>Pyrenophora</taxon>
    </lineage>
</organism>
<dbReference type="GO" id="GO:0006753">
    <property type="term" value="P:nucleoside phosphate metabolic process"/>
    <property type="evidence" value="ECO:0007669"/>
    <property type="project" value="TreeGrafter"/>
</dbReference>
<evidence type="ECO:0000313" key="4">
    <source>
        <dbReference type="EMBL" id="EFQ85077.1"/>
    </source>
</evidence>
<dbReference type="HOGENOM" id="CLU_070130_0_0_1"/>
<dbReference type="SUPFAM" id="SSF55811">
    <property type="entry name" value="Nudix"/>
    <property type="match status" value="1"/>
</dbReference>
<comment type="cofactor">
    <cofactor evidence="1">
        <name>Mg(2+)</name>
        <dbReference type="ChEBI" id="CHEBI:18420"/>
    </cofactor>
</comment>
<keyword evidence="2" id="KW-0378">Hydrolase</keyword>
<protein>
    <recommendedName>
        <fullName evidence="3">Nudix hydrolase domain-containing protein</fullName>
    </recommendedName>
</protein>
<dbReference type="OrthoDB" id="10249920at2759"/>
<dbReference type="Proteomes" id="UP000001067">
    <property type="component" value="Unassembled WGS sequence"/>
</dbReference>
<dbReference type="CDD" id="cd03424">
    <property type="entry name" value="NUDIX_ADPRase_Nudt5_UGPPase_Nudt14"/>
    <property type="match status" value="1"/>
</dbReference>
<keyword evidence="5" id="KW-1185">Reference proteome</keyword>
<feature type="domain" description="Nudix hydrolase" evidence="3">
    <location>
        <begin position="148"/>
        <end position="315"/>
    </location>
</feature>
<dbReference type="PANTHER" id="PTHR11839:SF18">
    <property type="entry name" value="NUDIX HYDROLASE DOMAIN-CONTAINING PROTEIN"/>
    <property type="match status" value="1"/>
</dbReference>
<dbReference type="KEGG" id="pte:PTT_20075"/>
<proteinExistence type="predicted"/>
<evidence type="ECO:0000259" key="3">
    <source>
        <dbReference type="PROSITE" id="PS51462"/>
    </source>
</evidence>
<dbReference type="PANTHER" id="PTHR11839">
    <property type="entry name" value="UDP/ADP-SUGAR PYROPHOSPHATASE"/>
    <property type="match status" value="1"/>
</dbReference>
<evidence type="ECO:0000256" key="2">
    <source>
        <dbReference type="ARBA" id="ARBA00022801"/>
    </source>
</evidence>
<dbReference type="Gene3D" id="3.90.79.10">
    <property type="entry name" value="Nucleoside Triphosphate Pyrophosphohydrolase"/>
    <property type="match status" value="1"/>
</dbReference>
<reference evidence="4 5" key="1">
    <citation type="journal article" date="2010" name="Genome Biol.">
        <title>A first genome assembly of the barley fungal pathogen Pyrenophora teres f. teres.</title>
        <authorList>
            <person name="Ellwood S.R."/>
            <person name="Liu Z."/>
            <person name="Syme R.A."/>
            <person name="Lai Z."/>
            <person name="Hane J.K."/>
            <person name="Keiper F."/>
            <person name="Moffat C.S."/>
            <person name="Oliver R.P."/>
            <person name="Friesen T.L."/>
        </authorList>
    </citation>
    <scope>NUCLEOTIDE SEQUENCE [LARGE SCALE GENOMIC DNA]</scope>
    <source>
        <strain evidence="4 5">0-1</strain>
    </source>
</reference>
<dbReference type="GO" id="GO:0019693">
    <property type="term" value="P:ribose phosphate metabolic process"/>
    <property type="evidence" value="ECO:0007669"/>
    <property type="project" value="TreeGrafter"/>
</dbReference>
<dbReference type="PROSITE" id="PS51462">
    <property type="entry name" value="NUDIX"/>
    <property type="match status" value="1"/>
</dbReference>
<accession>E3SAB7</accession>
<dbReference type="eggNOG" id="KOG3041">
    <property type="taxonomic scope" value="Eukaryota"/>
</dbReference>
<name>E3SAB7_PYRTT</name>
<dbReference type="AlphaFoldDB" id="E3SAB7"/>
<dbReference type="STRING" id="861557.E3SAB7"/>
<dbReference type="InterPro" id="IPR000086">
    <property type="entry name" value="NUDIX_hydrolase_dom"/>
</dbReference>
<sequence length="339" mass="37320">MPTTLEIHNPNPRPSTLRQPSLTLTSFNAHTLNPPVPVYLPWNLTAQEFHALLLSGPEECKALFPQHQPNFGFPALREWLARLLDTLSGQSDKNNVFHAHPYKLRKLDIESVDWWFEGRLGFMKLQSTIQNDDEEGGNWIPGAVFLRGGSVAVLILIHTPSSNEPHVLLTLQPRIPAATLSFTEIPAGMLDASGNLAGKAAQEIGEEAHLTVHHTELLNMSELALSSDASTSTSTNETSGLRNAMYPSPGACDEFIPLFLCQKRLTSRHMEWLKGRATGLRGEGERITLKLVKLSELWKMAARDGKALAALALYEGLKREGRIPDVSGEVEVEPEGLCG</sequence>
<dbReference type="GO" id="GO:0080042">
    <property type="term" value="F:ADP-glucose pyrophosphohydrolase activity"/>
    <property type="evidence" value="ECO:0007669"/>
    <property type="project" value="TreeGrafter"/>
</dbReference>
<gene>
    <name evidence="4" type="ORF">PTT_20075</name>
</gene>